<comment type="subcellular location">
    <subcellularLocation>
        <location evidence="1">Cytoplasm</location>
    </subcellularLocation>
</comment>
<protein>
    <recommendedName>
        <fullName evidence="5">HPr domain-containing protein</fullName>
    </recommendedName>
</protein>
<evidence type="ECO:0000256" key="2">
    <source>
        <dbReference type="ARBA" id="ARBA00010736"/>
    </source>
</evidence>
<dbReference type="InterPro" id="IPR035895">
    <property type="entry name" value="HPr-like_sf"/>
</dbReference>
<evidence type="ECO:0000256" key="1">
    <source>
        <dbReference type="ARBA" id="ARBA00004496"/>
    </source>
</evidence>
<dbReference type="Proteomes" id="UP000177583">
    <property type="component" value="Unassembled WGS sequence"/>
</dbReference>
<evidence type="ECO:0000313" key="7">
    <source>
        <dbReference type="Proteomes" id="UP000177583"/>
    </source>
</evidence>
<evidence type="ECO:0000256" key="3">
    <source>
        <dbReference type="ARBA" id="ARBA00022490"/>
    </source>
</evidence>
<feature type="domain" description="HPr" evidence="5">
    <location>
        <begin position="1"/>
        <end position="90"/>
    </location>
</feature>
<accession>A0A1F6GRH8</accession>
<dbReference type="CDD" id="cd00367">
    <property type="entry name" value="PTS-HPr_like"/>
    <property type="match status" value="1"/>
</dbReference>
<comment type="caution">
    <text evidence="6">The sequence shown here is derived from an EMBL/GenBank/DDBJ whole genome shotgun (WGS) entry which is preliminary data.</text>
</comment>
<dbReference type="PANTHER" id="PTHR33705">
    <property type="entry name" value="PHOSPHOCARRIER PROTEIN HPR"/>
    <property type="match status" value="1"/>
</dbReference>
<dbReference type="InterPro" id="IPR000032">
    <property type="entry name" value="HPr-like"/>
</dbReference>
<reference evidence="6 7" key="1">
    <citation type="journal article" date="2016" name="Nat. Commun.">
        <title>Thousands of microbial genomes shed light on interconnected biogeochemical processes in an aquifer system.</title>
        <authorList>
            <person name="Anantharaman K."/>
            <person name="Brown C.T."/>
            <person name="Hug L.A."/>
            <person name="Sharon I."/>
            <person name="Castelle C.J."/>
            <person name="Probst A.J."/>
            <person name="Thomas B.C."/>
            <person name="Singh A."/>
            <person name="Wilkins M.J."/>
            <person name="Karaoz U."/>
            <person name="Brodie E.L."/>
            <person name="Williams K.H."/>
            <person name="Hubbard S.S."/>
            <person name="Banfield J.F."/>
        </authorList>
    </citation>
    <scope>NUCLEOTIDE SEQUENCE [LARGE SCALE GENOMIC DNA]</scope>
</reference>
<keyword evidence="3" id="KW-0963">Cytoplasm</keyword>
<keyword evidence="4" id="KW-0598">Phosphotransferase system</keyword>
<dbReference type="InterPro" id="IPR002114">
    <property type="entry name" value="PTS_HPr_Ser_P_site"/>
</dbReference>
<dbReference type="AlphaFoldDB" id="A0A1F6GRH8"/>
<dbReference type="InterPro" id="IPR050399">
    <property type="entry name" value="HPr"/>
</dbReference>
<dbReference type="Pfam" id="PF00381">
    <property type="entry name" value="PTS-HPr"/>
    <property type="match status" value="1"/>
</dbReference>
<evidence type="ECO:0000313" key="6">
    <source>
        <dbReference type="EMBL" id="OGH00797.1"/>
    </source>
</evidence>
<comment type="similarity">
    <text evidence="2">Belongs to the HPr family.</text>
</comment>
<dbReference type="EMBL" id="MFNF01000042">
    <property type="protein sequence ID" value="OGH00797.1"/>
    <property type="molecule type" value="Genomic_DNA"/>
</dbReference>
<dbReference type="Gene3D" id="3.30.1340.10">
    <property type="entry name" value="HPr-like"/>
    <property type="match status" value="1"/>
</dbReference>
<dbReference type="SUPFAM" id="SSF55594">
    <property type="entry name" value="HPr-like"/>
    <property type="match status" value="1"/>
</dbReference>
<dbReference type="NCBIfam" id="TIGR01003">
    <property type="entry name" value="PTS_HPr_family"/>
    <property type="match status" value="1"/>
</dbReference>
<dbReference type="PRINTS" id="PR00107">
    <property type="entry name" value="PHOSPHOCPHPR"/>
</dbReference>
<sequence>MQRETTICNKLGLHMRAASKLVHLASGFDLEISASCNGQEADAKSLLDVLQLAGTQGTLLTLKAEGDSPEEEKEALQKICQLIENRFDEPE</sequence>
<dbReference type="PROSITE" id="PS51350">
    <property type="entry name" value="PTS_HPR_DOM"/>
    <property type="match status" value="1"/>
</dbReference>
<gene>
    <name evidence="6" type="ORF">A2557_03745</name>
</gene>
<dbReference type="GO" id="GO:0009401">
    <property type="term" value="P:phosphoenolpyruvate-dependent sugar phosphotransferase system"/>
    <property type="evidence" value="ECO:0007669"/>
    <property type="project" value="UniProtKB-KW"/>
</dbReference>
<name>A0A1F6GRH8_9PROT</name>
<dbReference type="PANTHER" id="PTHR33705:SF2">
    <property type="entry name" value="PHOSPHOCARRIER PROTEIN NPR"/>
    <property type="match status" value="1"/>
</dbReference>
<dbReference type="GO" id="GO:0005737">
    <property type="term" value="C:cytoplasm"/>
    <property type="evidence" value="ECO:0007669"/>
    <property type="project" value="UniProtKB-SubCell"/>
</dbReference>
<proteinExistence type="inferred from homology"/>
<organism evidence="6 7">
    <name type="scientific">Candidatus Lambdaproteobacteria bacterium RIFOXYD2_FULL_56_26</name>
    <dbReference type="NCBI Taxonomy" id="1817773"/>
    <lineage>
        <taxon>Bacteria</taxon>
        <taxon>Pseudomonadati</taxon>
        <taxon>Pseudomonadota</taxon>
        <taxon>Candidatus Lambdaproteobacteria</taxon>
    </lineage>
</organism>
<evidence type="ECO:0000259" key="5">
    <source>
        <dbReference type="PROSITE" id="PS51350"/>
    </source>
</evidence>
<dbReference type="PROSITE" id="PS00589">
    <property type="entry name" value="PTS_HPR_SER"/>
    <property type="match status" value="1"/>
</dbReference>
<evidence type="ECO:0000256" key="4">
    <source>
        <dbReference type="ARBA" id="ARBA00022683"/>
    </source>
</evidence>